<dbReference type="InterPro" id="IPR051402">
    <property type="entry name" value="KPR-Related"/>
</dbReference>
<dbReference type="InterPro" id="IPR013332">
    <property type="entry name" value="KPR_N"/>
</dbReference>
<feature type="domain" description="Ketopantoate reductase N-terminal" evidence="4">
    <location>
        <begin position="3"/>
        <end position="150"/>
    </location>
</feature>
<dbReference type="InterPro" id="IPR013328">
    <property type="entry name" value="6PGD_dom2"/>
</dbReference>
<evidence type="ECO:0000256" key="1">
    <source>
        <dbReference type="ARBA" id="ARBA00007870"/>
    </source>
</evidence>
<dbReference type="InterPro" id="IPR013752">
    <property type="entry name" value="KPA_reductase"/>
</dbReference>
<dbReference type="InterPro" id="IPR003710">
    <property type="entry name" value="ApbA"/>
</dbReference>
<dbReference type="SUPFAM" id="SSF51735">
    <property type="entry name" value="NAD(P)-binding Rossmann-fold domains"/>
    <property type="match status" value="1"/>
</dbReference>
<feature type="domain" description="Ketopantoate reductase C-terminal" evidence="5">
    <location>
        <begin position="177"/>
        <end position="301"/>
    </location>
</feature>
<dbReference type="GO" id="GO:0008677">
    <property type="term" value="F:2-dehydropantoate 2-reductase activity"/>
    <property type="evidence" value="ECO:0007669"/>
    <property type="project" value="UniProtKB-EC"/>
</dbReference>
<accession>A0A484SIU1</accession>
<dbReference type="EMBL" id="CAADIF010000005">
    <property type="protein sequence ID" value="VFR61209.1"/>
    <property type="molecule type" value="Genomic_DNA"/>
</dbReference>
<dbReference type="Pfam" id="PF08546">
    <property type="entry name" value="ApbA_C"/>
    <property type="match status" value="1"/>
</dbReference>
<evidence type="ECO:0000259" key="5">
    <source>
        <dbReference type="Pfam" id="PF08546"/>
    </source>
</evidence>
<dbReference type="GO" id="GO:0015940">
    <property type="term" value="P:pantothenate biosynthetic process"/>
    <property type="evidence" value="ECO:0007669"/>
    <property type="project" value="InterPro"/>
</dbReference>
<dbReference type="InterPro" id="IPR008927">
    <property type="entry name" value="6-PGluconate_DH-like_C_sf"/>
</dbReference>
<keyword evidence="2" id="KW-0521">NADP</keyword>
<dbReference type="Gene3D" id="3.40.50.720">
    <property type="entry name" value="NAD(P)-binding Rossmann-like Domain"/>
    <property type="match status" value="1"/>
</dbReference>
<sequence length="311" mass="33389">MRILVVGAGAIGGYYGSRLLQAGAQVSFLVRPKRAALLASQGLRVSSELGDYDAPVQTVAHAALRPDYDLIVLGCKAYDLEAALHDLAPAMGSGAVILPLLNGLSVYDQLDARFGADHVLGGVAYIATMLDRENVIQHFGRNDTLIVGPRSQAAAAVALAFKALIARTPGERALSEDIDQALWNKWVMLASGAMMNCLMRGTIGDILSTQDGRRLMEQAMGECGSVAAASDHRLSSEDVQRLEARLLDPQSNWAASMMRDIAQGAQRLEADAIVGDMIRRAERHGLDVPLMRAAYCHLQVYEHQRAASVAV</sequence>
<reference evidence="7" key="1">
    <citation type="submission" date="2019-03" db="EMBL/GenBank/DDBJ databases">
        <authorList>
            <person name="Danneels B."/>
        </authorList>
    </citation>
    <scope>NUCLEOTIDE SEQUENCE</scope>
</reference>
<dbReference type="Pfam" id="PF02558">
    <property type="entry name" value="ApbA"/>
    <property type="match status" value="1"/>
</dbReference>
<dbReference type="EC" id="1.1.1.169" evidence="7"/>
<keyword evidence="3 7" id="KW-0560">Oxidoreductase</keyword>
<name>A0A484SIU1_9ZZZZ</name>
<protein>
    <submittedName>
        <fullName evidence="7">2-dehydropantoate 2-reductase</fullName>
        <ecNumber evidence="7">1.1.1.169</ecNumber>
    </submittedName>
</protein>
<dbReference type="NCBIfam" id="TIGR00745">
    <property type="entry name" value="apbA_panE"/>
    <property type="match status" value="1"/>
</dbReference>
<dbReference type="FunFam" id="1.10.1040.10:FF:000017">
    <property type="entry name" value="2-dehydropantoate 2-reductase"/>
    <property type="match status" value="1"/>
</dbReference>
<organism evidence="7">
    <name type="scientific">plant metagenome</name>
    <dbReference type="NCBI Taxonomy" id="1297885"/>
    <lineage>
        <taxon>unclassified sequences</taxon>
        <taxon>metagenomes</taxon>
        <taxon>organismal metagenomes</taxon>
    </lineage>
</organism>
<dbReference type="SUPFAM" id="SSF48179">
    <property type="entry name" value="6-phosphogluconate dehydrogenase C-terminal domain-like"/>
    <property type="match status" value="1"/>
</dbReference>
<dbReference type="InterPro" id="IPR036291">
    <property type="entry name" value="NAD(P)-bd_dom_sf"/>
</dbReference>
<evidence type="ECO:0000313" key="6">
    <source>
        <dbReference type="EMBL" id="VFR32342.1"/>
    </source>
</evidence>
<dbReference type="PANTHER" id="PTHR21708">
    <property type="entry name" value="PROBABLE 2-DEHYDROPANTOATE 2-REDUCTASE"/>
    <property type="match status" value="1"/>
</dbReference>
<dbReference type="GO" id="GO:0005737">
    <property type="term" value="C:cytoplasm"/>
    <property type="evidence" value="ECO:0007669"/>
    <property type="project" value="TreeGrafter"/>
</dbReference>
<comment type="similarity">
    <text evidence="1">Belongs to the ketopantoate reductase family.</text>
</comment>
<evidence type="ECO:0000259" key="4">
    <source>
        <dbReference type="Pfam" id="PF02558"/>
    </source>
</evidence>
<dbReference type="AlphaFoldDB" id="A0A484SIU1"/>
<dbReference type="PANTHER" id="PTHR21708:SF26">
    <property type="entry name" value="2-DEHYDROPANTOATE 2-REDUCTASE"/>
    <property type="match status" value="1"/>
</dbReference>
<evidence type="ECO:0000256" key="3">
    <source>
        <dbReference type="ARBA" id="ARBA00023002"/>
    </source>
</evidence>
<dbReference type="EMBL" id="CAADIA010000006">
    <property type="protein sequence ID" value="VFR32342.1"/>
    <property type="molecule type" value="Genomic_DNA"/>
</dbReference>
<dbReference type="FunFam" id="3.40.50.720:FF:000307">
    <property type="entry name" value="2-dehydropantoate 2-reductase"/>
    <property type="match status" value="1"/>
</dbReference>
<gene>
    <name evidence="6" type="ORF">ANK1_4142</name>
    <name evidence="7" type="ORF">ANK2_4143</name>
</gene>
<evidence type="ECO:0000256" key="2">
    <source>
        <dbReference type="ARBA" id="ARBA00022857"/>
    </source>
</evidence>
<evidence type="ECO:0000313" key="7">
    <source>
        <dbReference type="EMBL" id="VFR61209.1"/>
    </source>
</evidence>
<proteinExistence type="inferred from homology"/>
<dbReference type="Gene3D" id="1.10.1040.10">
    <property type="entry name" value="N-(1-d-carboxylethyl)-l-norvaline Dehydrogenase, domain 2"/>
    <property type="match status" value="1"/>
</dbReference>